<proteinExistence type="predicted"/>
<reference evidence="1" key="1">
    <citation type="submission" date="2023-11" db="EMBL/GenBank/DDBJ databases">
        <authorList>
            <person name="Poullet M."/>
        </authorList>
    </citation>
    <scope>NUCLEOTIDE SEQUENCE</scope>
    <source>
        <strain evidence="1">E1834</strain>
    </source>
</reference>
<evidence type="ECO:0000313" key="2">
    <source>
        <dbReference type="Proteomes" id="UP001497535"/>
    </source>
</evidence>
<comment type="caution">
    <text evidence="1">The sequence shown here is derived from an EMBL/GenBank/DDBJ whole genome shotgun (WGS) entry which is preliminary data.</text>
</comment>
<dbReference type="Proteomes" id="UP001497535">
    <property type="component" value="Unassembled WGS sequence"/>
</dbReference>
<sequence length="88" mass="10473">MLEYFYSGEIDKSKFKNIHFLIKKNILKETIEKHSENLFAIAHKYQVKQLMQVCEYYMAEHIDVANFNERCNYAELYCLSNLEKVGLG</sequence>
<organism evidence="1 2">
    <name type="scientific">Meloidogyne enterolobii</name>
    <name type="common">Root-knot nematode worm</name>
    <name type="synonym">Meloidogyne mayaguensis</name>
    <dbReference type="NCBI Taxonomy" id="390850"/>
    <lineage>
        <taxon>Eukaryota</taxon>
        <taxon>Metazoa</taxon>
        <taxon>Ecdysozoa</taxon>
        <taxon>Nematoda</taxon>
        <taxon>Chromadorea</taxon>
        <taxon>Rhabditida</taxon>
        <taxon>Tylenchina</taxon>
        <taxon>Tylenchomorpha</taxon>
        <taxon>Tylenchoidea</taxon>
        <taxon>Meloidogynidae</taxon>
        <taxon>Meloidogyninae</taxon>
        <taxon>Meloidogyne</taxon>
    </lineage>
</organism>
<accession>A0ACB1AJW3</accession>
<protein>
    <submittedName>
        <fullName evidence="1">Uncharacterized protein</fullName>
    </submittedName>
</protein>
<name>A0ACB1AJW3_MELEN</name>
<gene>
    <name evidence="1" type="ORF">MENTE1834_LOCUS39277</name>
</gene>
<evidence type="ECO:0000313" key="1">
    <source>
        <dbReference type="EMBL" id="CAK5091438.1"/>
    </source>
</evidence>
<dbReference type="EMBL" id="CAVMJV010000088">
    <property type="protein sequence ID" value="CAK5091438.1"/>
    <property type="molecule type" value="Genomic_DNA"/>
</dbReference>
<keyword evidence="2" id="KW-1185">Reference proteome</keyword>